<dbReference type="SUPFAM" id="SSF88723">
    <property type="entry name" value="PIN domain-like"/>
    <property type="match status" value="1"/>
</dbReference>
<comment type="caution">
    <text evidence="2">The sequence shown here is derived from an EMBL/GenBank/DDBJ whole genome shotgun (WGS) entry which is preliminary data.</text>
</comment>
<proteinExistence type="predicted"/>
<accession>A0A537IHT7</accession>
<dbReference type="Pfam" id="PF01850">
    <property type="entry name" value="PIN"/>
    <property type="match status" value="1"/>
</dbReference>
<feature type="domain" description="PIN" evidence="1">
    <location>
        <begin position="6"/>
        <end position="128"/>
    </location>
</feature>
<dbReference type="InterPro" id="IPR002716">
    <property type="entry name" value="PIN_dom"/>
</dbReference>
<reference evidence="2 3" key="1">
    <citation type="journal article" date="2019" name="Nat. Microbiol.">
        <title>Mediterranean grassland soil C-N compound turnover is dependent on rainfall and depth, and is mediated by genomically divergent microorganisms.</title>
        <authorList>
            <person name="Diamond S."/>
            <person name="Andeer P.F."/>
            <person name="Li Z."/>
            <person name="Crits-Christoph A."/>
            <person name="Burstein D."/>
            <person name="Anantharaman K."/>
            <person name="Lane K.R."/>
            <person name="Thomas B.C."/>
            <person name="Pan C."/>
            <person name="Northen T.R."/>
            <person name="Banfield J.F."/>
        </authorList>
    </citation>
    <scope>NUCLEOTIDE SEQUENCE [LARGE SCALE GENOMIC DNA]</scope>
    <source>
        <strain evidence="2">NP_8</strain>
    </source>
</reference>
<dbReference type="EMBL" id="VBAP01000131">
    <property type="protein sequence ID" value="TMI70859.1"/>
    <property type="molecule type" value="Genomic_DNA"/>
</dbReference>
<organism evidence="2 3">
    <name type="scientific">Candidatus Segetimicrobium genomatis</name>
    <dbReference type="NCBI Taxonomy" id="2569760"/>
    <lineage>
        <taxon>Bacteria</taxon>
        <taxon>Bacillati</taxon>
        <taxon>Candidatus Sysuimicrobiota</taxon>
        <taxon>Candidatus Sysuimicrobiia</taxon>
        <taxon>Candidatus Sysuimicrobiales</taxon>
        <taxon>Candidatus Segetimicrobiaceae</taxon>
        <taxon>Candidatus Segetimicrobium</taxon>
    </lineage>
</organism>
<name>A0A537IHT7_9BACT</name>
<evidence type="ECO:0000259" key="1">
    <source>
        <dbReference type="Pfam" id="PF01850"/>
    </source>
</evidence>
<evidence type="ECO:0000313" key="2">
    <source>
        <dbReference type="EMBL" id="TMI70859.1"/>
    </source>
</evidence>
<dbReference type="CDD" id="cd09874">
    <property type="entry name" value="PIN_MT3492-like"/>
    <property type="match status" value="1"/>
</dbReference>
<protein>
    <submittedName>
        <fullName evidence="2">Type II toxin-antitoxin system VapC family toxin</fullName>
    </submittedName>
</protein>
<sequence length="162" mass="17896">MPEILYWDTSALLSAIFRDAHSDDAQQWARRSGVHLLSTLAWAEAHAVIARIERERVLAAVLLHSARETLGSGPWRRVNASPEWAEVRKLSGKWPLRGADLWHLAAAKSLRVELPELVILTYDVHLAAAKSLRVELPELVILTYDVRLAAAARGEDLAAGGP</sequence>
<dbReference type="AlphaFoldDB" id="A0A537IHT7"/>
<dbReference type="InterPro" id="IPR029060">
    <property type="entry name" value="PIN-like_dom_sf"/>
</dbReference>
<dbReference type="Gene3D" id="3.40.50.1010">
    <property type="entry name" value="5'-nuclease"/>
    <property type="match status" value="1"/>
</dbReference>
<gene>
    <name evidence="2" type="ORF">E6H05_13225</name>
</gene>
<evidence type="ECO:0000313" key="3">
    <source>
        <dbReference type="Proteomes" id="UP000318834"/>
    </source>
</evidence>
<dbReference type="Proteomes" id="UP000318834">
    <property type="component" value="Unassembled WGS sequence"/>
</dbReference>